<dbReference type="PANTHER" id="PTHR43537:SF44">
    <property type="entry name" value="GNTR FAMILY REGULATORY PROTEIN"/>
    <property type="match status" value="1"/>
</dbReference>
<dbReference type="RefSeq" id="WP_381835951.1">
    <property type="nucleotide sequence ID" value="NZ_JBHTCF010000014.1"/>
</dbReference>
<organism evidence="5 6">
    <name type="scientific">Streptomyces monticola</name>
    <dbReference type="NCBI Taxonomy" id="2666263"/>
    <lineage>
        <taxon>Bacteria</taxon>
        <taxon>Bacillati</taxon>
        <taxon>Actinomycetota</taxon>
        <taxon>Actinomycetes</taxon>
        <taxon>Kitasatosporales</taxon>
        <taxon>Streptomycetaceae</taxon>
        <taxon>Streptomyces</taxon>
    </lineage>
</organism>
<reference evidence="6" key="1">
    <citation type="journal article" date="2019" name="Int. J. Syst. Evol. Microbiol.">
        <title>The Global Catalogue of Microorganisms (GCM) 10K type strain sequencing project: providing services to taxonomists for standard genome sequencing and annotation.</title>
        <authorList>
            <consortium name="The Broad Institute Genomics Platform"/>
            <consortium name="The Broad Institute Genome Sequencing Center for Infectious Disease"/>
            <person name="Wu L."/>
            <person name="Ma J."/>
        </authorList>
    </citation>
    <scope>NUCLEOTIDE SEQUENCE [LARGE SCALE GENOMIC DNA]</scope>
    <source>
        <strain evidence="6">SYNS20</strain>
    </source>
</reference>
<dbReference type="Gene3D" id="1.10.10.10">
    <property type="entry name" value="Winged helix-like DNA-binding domain superfamily/Winged helix DNA-binding domain"/>
    <property type="match status" value="1"/>
</dbReference>
<feature type="domain" description="HTH gntR-type" evidence="4">
    <location>
        <begin position="21"/>
        <end position="89"/>
    </location>
</feature>
<proteinExistence type="predicted"/>
<dbReference type="SUPFAM" id="SSF46785">
    <property type="entry name" value="Winged helix' DNA-binding domain"/>
    <property type="match status" value="1"/>
</dbReference>
<dbReference type="SMART" id="SM00345">
    <property type="entry name" value="HTH_GNTR"/>
    <property type="match status" value="1"/>
</dbReference>
<dbReference type="SMART" id="SM00895">
    <property type="entry name" value="FCD"/>
    <property type="match status" value="1"/>
</dbReference>
<dbReference type="InterPro" id="IPR036388">
    <property type="entry name" value="WH-like_DNA-bd_sf"/>
</dbReference>
<name>A0ABW2JR24_9ACTN</name>
<dbReference type="InterPro" id="IPR000524">
    <property type="entry name" value="Tscrpt_reg_HTH_GntR"/>
</dbReference>
<evidence type="ECO:0000256" key="2">
    <source>
        <dbReference type="ARBA" id="ARBA00023125"/>
    </source>
</evidence>
<dbReference type="Pfam" id="PF07729">
    <property type="entry name" value="FCD"/>
    <property type="match status" value="1"/>
</dbReference>
<dbReference type="InterPro" id="IPR011711">
    <property type="entry name" value="GntR_C"/>
</dbReference>
<gene>
    <name evidence="5" type="ORF">ACFQVC_28710</name>
</gene>
<comment type="caution">
    <text evidence="5">The sequence shown here is derived from an EMBL/GenBank/DDBJ whole genome shotgun (WGS) entry which is preliminary data.</text>
</comment>
<protein>
    <submittedName>
        <fullName evidence="5">FadR/GntR family transcriptional regulator</fullName>
    </submittedName>
</protein>
<evidence type="ECO:0000256" key="3">
    <source>
        <dbReference type="ARBA" id="ARBA00023163"/>
    </source>
</evidence>
<evidence type="ECO:0000259" key="4">
    <source>
        <dbReference type="PROSITE" id="PS50949"/>
    </source>
</evidence>
<dbReference type="PANTHER" id="PTHR43537">
    <property type="entry name" value="TRANSCRIPTIONAL REGULATOR, GNTR FAMILY"/>
    <property type="match status" value="1"/>
</dbReference>
<dbReference type="PRINTS" id="PR00035">
    <property type="entry name" value="HTHGNTR"/>
</dbReference>
<evidence type="ECO:0000313" key="5">
    <source>
        <dbReference type="EMBL" id="MFC7308192.1"/>
    </source>
</evidence>
<dbReference type="SUPFAM" id="SSF48008">
    <property type="entry name" value="GntR ligand-binding domain-like"/>
    <property type="match status" value="1"/>
</dbReference>
<dbReference type="Pfam" id="PF00392">
    <property type="entry name" value="GntR"/>
    <property type="match status" value="1"/>
</dbReference>
<keyword evidence="6" id="KW-1185">Reference proteome</keyword>
<sequence>MTAPQNAAGASASPAWVRRPANLAQALTAELVGRIVRGVHPPGAPLPPEPALCETFGVSRTVVREAVKILQEKGLVQVRQGSGTLVTPPAQWNMLDELVLGAAIEEDESLEILDDLVVTRRLLESDMANVAARLATPDVVDRLRTLVDRMDELVDDHVAYAEHDRAFHDVIMQASQNRIARAVVRALESQVINTARYMGRPERAMCVASNRGHRRIYERIAAQDPSGAAEAMFTHITEAWLVRRSAPGDPVRLQR</sequence>
<dbReference type="InterPro" id="IPR036390">
    <property type="entry name" value="WH_DNA-bd_sf"/>
</dbReference>
<evidence type="ECO:0000313" key="6">
    <source>
        <dbReference type="Proteomes" id="UP001596523"/>
    </source>
</evidence>
<keyword evidence="2" id="KW-0238">DNA-binding</keyword>
<dbReference type="InterPro" id="IPR008920">
    <property type="entry name" value="TF_FadR/GntR_C"/>
</dbReference>
<dbReference type="Proteomes" id="UP001596523">
    <property type="component" value="Unassembled WGS sequence"/>
</dbReference>
<evidence type="ECO:0000256" key="1">
    <source>
        <dbReference type="ARBA" id="ARBA00023015"/>
    </source>
</evidence>
<accession>A0ABW2JR24</accession>
<keyword evidence="3" id="KW-0804">Transcription</keyword>
<dbReference type="Gene3D" id="1.20.120.530">
    <property type="entry name" value="GntR ligand-binding domain-like"/>
    <property type="match status" value="1"/>
</dbReference>
<dbReference type="PROSITE" id="PS50949">
    <property type="entry name" value="HTH_GNTR"/>
    <property type="match status" value="1"/>
</dbReference>
<keyword evidence="1" id="KW-0805">Transcription regulation</keyword>
<dbReference type="EMBL" id="JBHTCF010000014">
    <property type="protein sequence ID" value="MFC7308192.1"/>
    <property type="molecule type" value="Genomic_DNA"/>
</dbReference>